<comment type="caution">
    <text evidence="1">The sequence shown here is derived from an EMBL/GenBank/DDBJ whole genome shotgun (WGS) entry which is preliminary data.</text>
</comment>
<gene>
    <name evidence="1" type="ORF">FC44_GL000795</name>
</gene>
<evidence type="ECO:0000313" key="2">
    <source>
        <dbReference type="Proteomes" id="UP000051735"/>
    </source>
</evidence>
<proteinExistence type="predicted"/>
<accession>A0ABR5PT10</accession>
<name>A0ABR5PT10_9LACO</name>
<reference evidence="1 2" key="1">
    <citation type="journal article" date="2015" name="Genome Announc.">
        <title>Expanding the biotechnology potential of lactobacilli through comparative genomics of 213 strains and associated genera.</title>
        <authorList>
            <person name="Sun Z."/>
            <person name="Harris H.M."/>
            <person name="McCann A."/>
            <person name="Guo C."/>
            <person name="Argimon S."/>
            <person name="Zhang W."/>
            <person name="Yang X."/>
            <person name="Jeffery I.B."/>
            <person name="Cooney J.C."/>
            <person name="Kagawa T.F."/>
            <person name="Liu W."/>
            <person name="Song Y."/>
            <person name="Salvetti E."/>
            <person name="Wrobel A."/>
            <person name="Rasinkangas P."/>
            <person name="Parkhill J."/>
            <person name="Rea M.C."/>
            <person name="O'Sullivan O."/>
            <person name="Ritari J."/>
            <person name="Douillard F.P."/>
            <person name="Paul Ross R."/>
            <person name="Yang R."/>
            <person name="Briner A.E."/>
            <person name="Felis G.E."/>
            <person name="de Vos W.M."/>
            <person name="Barrangou R."/>
            <person name="Klaenhammer T.R."/>
            <person name="Caufield P.W."/>
            <person name="Cui Y."/>
            <person name="Zhang H."/>
            <person name="O'Toole P.W."/>
        </authorList>
    </citation>
    <scope>NUCLEOTIDE SEQUENCE [LARGE SCALE GENOMIC DNA]</scope>
    <source>
        <strain evidence="1 2">DSM 6629</strain>
    </source>
</reference>
<evidence type="ECO:0000313" key="1">
    <source>
        <dbReference type="EMBL" id="KRM34750.1"/>
    </source>
</evidence>
<protein>
    <submittedName>
        <fullName evidence="1">ABC superfamily ATP binding cassette transporter ABC protein</fullName>
    </submittedName>
</protein>
<dbReference type="EMBL" id="AZGN01000001">
    <property type="protein sequence ID" value="KRM34750.1"/>
    <property type="molecule type" value="Genomic_DNA"/>
</dbReference>
<organism evidence="1 2">
    <name type="scientific">Lactobacillus intestinalis DSM 6629</name>
    <dbReference type="NCBI Taxonomy" id="1423761"/>
    <lineage>
        <taxon>Bacteria</taxon>
        <taxon>Bacillati</taxon>
        <taxon>Bacillota</taxon>
        <taxon>Bacilli</taxon>
        <taxon>Lactobacillales</taxon>
        <taxon>Lactobacillaceae</taxon>
        <taxon>Lactobacillus</taxon>
    </lineage>
</organism>
<sequence length="696" mass="80537">MKKGGIPMQKKKLKKLLHTRKGLQYEEKTDYEVDDRLQLNYVSINQIKSDGMTTSFNKIRRENTKNVLNKYNHPDSQHIRLKPYYDSGIWLHWLGVLSDLTLPNTTNNLNGELLLDKLTTGDNKELLDYHVWLNLKNVKYIKSQNQKLGIGDIVQGFSKIKRYNGNKYGLDTTVIEKAGIFKGVDKPDILVSNYDRQDDWVIEIENSTSSMRAWENYQESQDKTDLEKEPGHVEVRYQPSRYKKYRDRLQETERETSEEVLPLINEKETEYHAEVEKVYISHNNKINQPRNQPKLQLKRITNPHGRLIMPIVDLPYIDEAKKMGEVEPEDIVVFQSKANDVMPNSFGYMNNFRVVTKPPKHSYIELPENPNTFLGYIMWIHPDENRIPELVLNYQTWAISHGIHVDKIKNQLASLAPVRPITESELAEKLGISTARIENAVQQGVVKTYESNGVRMYDANAWQTFIDLLSAQDLRSVEAVKEKYILYSTDDIAHLVDRPLDEVRDKIRKSNYDPLNGWHYKINLYGPNVYKMFKSRIVAKNLVPPRQRIKIQKEIPRDENYVKKFAPELTSKPETKPVSPNLPVPQIVPKQETQGVPVSIKTKAQRKEKAAAPEAKKLQNVPAVIENKADTISIQVETFDARYVNTEFKNMSEASHYIESTAAQKWTNHFLHVKNCETGKLEMISTKAVINVKAIE</sequence>
<keyword evidence="2" id="KW-1185">Reference proteome</keyword>
<dbReference type="Proteomes" id="UP000051735">
    <property type="component" value="Unassembled WGS sequence"/>
</dbReference>